<evidence type="ECO:0000256" key="1">
    <source>
        <dbReference type="SAM" id="SignalP"/>
    </source>
</evidence>
<evidence type="ECO:0000313" key="3">
    <source>
        <dbReference type="Proteomes" id="UP001157353"/>
    </source>
</evidence>
<gene>
    <name evidence="2" type="ORF">GCM10007916_28630</name>
</gene>
<evidence type="ECO:0000313" key="2">
    <source>
        <dbReference type="EMBL" id="GLS91793.1"/>
    </source>
</evidence>
<accession>A0ABQ6E3K4</accession>
<feature type="signal peptide" evidence="1">
    <location>
        <begin position="1"/>
        <end position="33"/>
    </location>
</feature>
<sequence>MRMKVKMKMKMKMAVGALLTTLLVACHSPQDNNEDGTKRLRVATNALKTLPPFESGFVSLLPYVSSAEDLASLELRDLELIYAFGIEGDEQCELANQVGAGFELQITGAVCEYEYTLKDNSTGQSDSGKLFVVASSSDEPVLAPLSSPQIIDEPAVIVITPELGYELSDEFILYGDGEVAIDSNNNEITYTGHSVGLDQILYSLVESSSGETKIGQINVSVANTTTTPIVAEKNTEMSMGTFNGPYSYDYSKIDTALYVSAVASDYSIVEVTSLSLNVSVDAINDKVINVDNPTAGEHWLSYLVSDGKGALDVGQIKVTVQSPSLHSNMRIISTPNHYLTTPPRAAETDKFSASGVRWRRCSPVLPEKVDGPIIYAANYDLLEEFACLSSRDREIEAYCQTMNEVIPAPNGGTWKHGPEDGFNGENYNAVSQFGMYIQSFFREQNNEVSDARFSAALDFTNNFAQHSNVLLIGGMDPTNEYDSDEYVEYAPGNPGVELIAGVPSLGPLTYDTRLSFYQWRISDGNVGYSAGAVNGKHLSSTIKPMCYVDK</sequence>
<keyword evidence="3" id="KW-1185">Reference proteome</keyword>
<comment type="caution">
    <text evidence="2">The sequence shown here is derived from an EMBL/GenBank/DDBJ whole genome shotgun (WGS) entry which is preliminary data.</text>
</comment>
<proteinExistence type="predicted"/>
<feature type="chain" id="PRO_5045552405" description="Lipoprotein" evidence="1">
    <location>
        <begin position="34"/>
        <end position="550"/>
    </location>
</feature>
<keyword evidence="1" id="KW-0732">Signal</keyword>
<dbReference type="PROSITE" id="PS51257">
    <property type="entry name" value="PROKAR_LIPOPROTEIN"/>
    <property type="match status" value="1"/>
</dbReference>
<reference evidence="3" key="1">
    <citation type="journal article" date="2019" name="Int. J. Syst. Evol. Microbiol.">
        <title>The Global Catalogue of Microorganisms (GCM) 10K type strain sequencing project: providing services to taxonomists for standard genome sequencing and annotation.</title>
        <authorList>
            <consortium name="The Broad Institute Genomics Platform"/>
            <consortium name="The Broad Institute Genome Sequencing Center for Infectious Disease"/>
            <person name="Wu L."/>
            <person name="Ma J."/>
        </authorList>
    </citation>
    <scope>NUCLEOTIDE SEQUENCE [LARGE SCALE GENOMIC DNA]</scope>
    <source>
        <strain evidence="3">NBRC 103166</strain>
    </source>
</reference>
<dbReference type="Proteomes" id="UP001157353">
    <property type="component" value="Unassembled WGS sequence"/>
</dbReference>
<evidence type="ECO:0008006" key="4">
    <source>
        <dbReference type="Google" id="ProtNLM"/>
    </source>
</evidence>
<protein>
    <recommendedName>
        <fullName evidence="4">Lipoprotein</fullName>
    </recommendedName>
</protein>
<dbReference type="EMBL" id="BSPQ01000015">
    <property type="protein sequence ID" value="GLS91793.1"/>
    <property type="molecule type" value="Genomic_DNA"/>
</dbReference>
<name>A0ABQ6E3K4_9GAMM</name>
<organism evidence="2 3">
    <name type="scientific">Psychromonas marina</name>
    <dbReference type="NCBI Taxonomy" id="88364"/>
    <lineage>
        <taxon>Bacteria</taxon>
        <taxon>Pseudomonadati</taxon>
        <taxon>Pseudomonadota</taxon>
        <taxon>Gammaproteobacteria</taxon>
        <taxon>Alteromonadales</taxon>
        <taxon>Psychromonadaceae</taxon>
        <taxon>Psychromonas</taxon>
    </lineage>
</organism>